<comment type="catalytic activity">
    <reaction evidence="7">
        <text>[protein]-L-isoaspartate + S-adenosyl-L-methionine = [protein]-L-isoaspartate alpha-methyl ester + S-adenosyl-L-homocysteine</text>
        <dbReference type="Rhea" id="RHEA:12705"/>
        <dbReference type="Rhea" id="RHEA-COMP:12143"/>
        <dbReference type="Rhea" id="RHEA-COMP:12144"/>
        <dbReference type="ChEBI" id="CHEBI:57856"/>
        <dbReference type="ChEBI" id="CHEBI:59789"/>
        <dbReference type="ChEBI" id="CHEBI:90596"/>
        <dbReference type="ChEBI" id="CHEBI:90598"/>
        <dbReference type="EC" id="2.1.1.77"/>
    </reaction>
</comment>
<dbReference type="SUPFAM" id="SSF53335">
    <property type="entry name" value="S-adenosyl-L-methionine-dependent methyltransferases"/>
    <property type="match status" value="1"/>
</dbReference>
<comment type="similarity">
    <text evidence="2 7">Belongs to the methyltransferase superfamily. L-isoaspartyl/D-aspartyl protein methyltransferase family.</text>
</comment>
<name>A0ABY9RCW8_9BURK</name>
<dbReference type="CDD" id="cd02440">
    <property type="entry name" value="AdoMet_MTases"/>
    <property type="match status" value="1"/>
</dbReference>
<keyword evidence="6 7" id="KW-0949">S-adenosyl-L-methionine</keyword>
<dbReference type="PROSITE" id="PS01279">
    <property type="entry name" value="PCMT"/>
    <property type="match status" value="1"/>
</dbReference>
<comment type="subcellular location">
    <subcellularLocation>
        <location evidence="1 7">Cytoplasm</location>
    </subcellularLocation>
</comment>
<organism evidence="9 10">
    <name type="scientific">Undibacterium cyanobacteriorum</name>
    <dbReference type="NCBI Taxonomy" id="3073561"/>
    <lineage>
        <taxon>Bacteria</taxon>
        <taxon>Pseudomonadati</taxon>
        <taxon>Pseudomonadota</taxon>
        <taxon>Betaproteobacteria</taxon>
        <taxon>Burkholderiales</taxon>
        <taxon>Oxalobacteraceae</taxon>
        <taxon>Undibacterium</taxon>
    </lineage>
</organism>
<evidence type="ECO:0000256" key="8">
    <source>
        <dbReference type="SAM" id="MobiDB-lite"/>
    </source>
</evidence>
<dbReference type="Proteomes" id="UP001181355">
    <property type="component" value="Chromosome"/>
</dbReference>
<evidence type="ECO:0000256" key="5">
    <source>
        <dbReference type="ARBA" id="ARBA00022679"/>
    </source>
</evidence>
<accession>A0ABY9RCW8</accession>
<sequence>MTQQGRRFPLSLSSVVEADKRGVSKGVAMPQTAVRNAAKHQQDNPVRQSSIGVKASIPVSTKSDSATSAPKAGSGILVSEKIRQAMVTRIAQQGVKDAKVLGAMEAIPRHMFIEPGLSGQAYVDASLPIGHHQTISQPYIVARMIEILRNGKDLERVLEIGTGCGYQAAVLSLVAKEVYSIERIKALHELAKENLRPMRIANIRLHYGDGMLGLPQVAPFDGIILAAAGMEVPKSLFLQLSIGGRLIAPVGSRNQVLQLVERIGKDEWRSTTLEHCHFVPLHQGVI</sequence>
<dbReference type="PANTHER" id="PTHR11579">
    <property type="entry name" value="PROTEIN-L-ISOASPARTATE O-METHYLTRANSFERASE"/>
    <property type="match status" value="1"/>
</dbReference>
<evidence type="ECO:0000256" key="6">
    <source>
        <dbReference type="ARBA" id="ARBA00022691"/>
    </source>
</evidence>
<feature type="active site" evidence="7">
    <location>
        <position position="136"/>
    </location>
</feature>
<dbReference type="Gene3D" id="3.40.50.150">
    <property type="entry name" value="Vaccinia Virus protein VP39"/>
    <property type="match status" value="1"/>
</dbReference>
<reference evidence="9" key="1">
    <citation type="submission" date="2023-09" db="EMBL/GenBank/DDBJ databases">
        <title>Undibacterium sp. 20NA77.5 isolated from freshwater.</title>
        <authorList>
            <person name="Le V."/>
            <person name="Ko S.-R."/>
            <person name="Ahn C.-Y."/>
            <person name="Oh H.-M."/>
        </authorList>
    </citation>
    <scope>NUCLEOTIDE SEQUENCE</scope>
    <source>
        <strain evidence="9">20NA77.5</strain>
    </source>
</reference>
<evidence type="ECO:0000256" key="3">
    <source>
        <dbReference type="ARBA" id="ARBA00022490"/>
    </source>
</evidence>
<dbReference type="NCBIfam" id="TIGR00080">
    <property type="entry name" value="pimt"/>
    <property type="match status" value="1"/>
</dbReference>
<dbReference type="EC" id="2.1.1.77" evidence="7"/>
<evidence type="ECO:0000256" key="4">
    <source>
        <dbReference type="ARBA" id="ARBA00022603"/>
    </source>
</evidence>
<dbReference type="InterPro" id="IPR000682">
    <property type="entry name" value="PCMT"/>
</dbReference>
<protein>
    <recommendedName>
        <fullName evidence="7">Protein-L-isoaspartate O-methyltransferase</fullName>
        <ecNumber evidence="7">2.1.1.77</ecNumber>
    </recommendedName>
    <alternativeName>
        <fullName evidence="7">L-isoaspartyl protein carboxyl methyltransferase</fullName>
    </alternativeName>
    <alternativeName>
        <fullName evidence="7">Protein L-isoaspartyl methyltransferase</fullName>
    </alternativeName>
    <alternativeName>
        <fullName evidence="7">Protein-beta-aspartate methyltransferase</fullName>
        <shortName evidence="7">PIMT</shortName>
    </alternativeName>
</protein>
<dbReference type="RefSeq" id="WP_309480584.1">
    <property type="nucleotide sequence ID" value="NZ_CP133720.1"/>
</dbReference>
<feature type="compositionally biased region" description="Polar residues" evidence="8">
    <location>
        <begin position="58"/>
        <end position="68"/>
    </location>
</feature>
<keyword evidence="4 7" id="KW-0489">Methyltransferase</keyword>
<keyword evidence="5 7" id="KW-0808">Transferase</keyword>
<dbReference type="Pfam" id="PF01135">
    <property type="entry name" value="PCMT"/>
    <property type="match status" value="1"/>
</dbReference>
<gene>
    <name evidence="7" type="primary">pcm</name>
    <name evidence="9" type="ORF">RF679_10460</name>
</gene>
<keyword evidence="3 7" id="KW-0963">Cytoplasm</keyword>
<evidence type="ECO:0000256" key="7">
    <source>
        <dbReference type="HAMAP-Rule" id="MF_00090"/>
    </source>
</evidence>
<evidence type="ECO:0000256" key="2">
    <source>
        <dbReference type="ARBA" id="ARBA00005369"/>
    </source>
</evidence>
<evidence type="ECO:0000313" key="9">
    <source>
        <dbReference type="EMBL" id="WMW79083.1"/>
    </source>
</evidence>
<dbReference type="GO" id="GO:0004719">
    <property type="term" value="F:protein-L-isoaspartate (D-aspartate) O-methyltransferase activity"/>
    <property type="evidence" value="ECO:0007669"/>
    <property type="project" value="UniProtKB-EC"/>
</dbReference>
<dbReference type="InterPro" id="IPR029063">
    <property type="entry name" value="SAM-dependent_MTases_sf"/>
</dbReference>
<evidence type="ECO:0000313" key="10">
    <source>
        <dbReference type="Proteomes" id="UP001181355"/>
    </source>
</evidence>
<dbReference type="GO" id="GO:0032259">
    <property type="term" value="P:methylation"/>
    <property type="evidence" value="ECO:0007669"/>
    <property type="project" value="UniProtKB-KW"/>
</dbReference>
<comment type="function">
    <text evidence="7">Catalyzes the methyl esterification of L-isoaspartyl residues in peptides and proteins that result from spontaneous decomposition of normal L-aspartyl and L-asparaginyl residues. It plays a role in the repair and/or degradation of damaged proteins.</text>
</comment>
<feature type="region of interest" description="Disordered" evidence="8">
    <location>
        <begin position="35"/>
        <end position="71"/>
    </location>
</feature>
<proteinExistence type="inferred from homology"/>
<evidence type="ECO:0000256" key="1">
    <source>
        <dbReference type="ARBA" id="ARBA00004496"/>
    </source>
</evidence>
<dbReference type="EMBL" id="CP133720">
    <property type="protein sequence ID" value="WMW79083.1"/>
    <property type="molecule type" value="Genomic_DNA"/>
</dbReference>
<dbReference type="NCBIfam" id="NF001453">
    <property type="entry name" value="PRK00312.1"/>
    <property type="match status" value="1"/>
</dbReference>
<keyword evidence="10" id="KW-1185">Reference proteome</keyword>
<dbReference type="HAMAP" id="MF_00090">
    <property type="entry name" value="PIMT"/>
    <property type="match status" value="1"/>
</dbReference>
<dbReference type="PANTHER" id="PTHR11579:SF0">
    <property type="entry name" value="PROTEIN-L-ISOASPARTATE(D-ASPARTATE) O-METHYLTRANSFERASE"/>
    <property type="match status" value="1"/>
</dbReference>